<dbReference type="Gene3D" id="3.20.20.60">
    <property type="entry name" value="Phosphoenolpyruvate-binding domains"/>
    <property type="match status" value="1"/>
</dbReference>
<dbReference type="SUPFAM" id="SSF51621">
    <property type="entry name" value="Phosphoenolpyruvate/pyruvate domain"/>
    <property type="match status" value="1"/>
</dbReference>
<dbReference type="PANTHER" id="PTHR32308:SF10">
    <property type="entry name" value="CITRATE LYASE SUBUNIT BETA"/>
    <property type="match status" value="1"/>
</dbReference>
<dbReference type="EMBL" id="WIND01000004">
    <property type="protein sequence ID" value="MSU89580.1"/>
    <property type="molecule type" value="Genomic_DNA"/>
</dbReference>
<protein>
    <submittedName>
        <fullName evidence="8">CoA ester lyase</fullName>
    </submittedName>
</protein>
<evidence type="ECO:0000256" key="4">
    <source>
        <dbReference type="ARBA" id="ARBA00022842"/>
    </source>
</evidence>
<feature type="binding site" evidence="5">
    <location>
        <position position="115"/>
    </location>
    <ligand>
        <name>substrate</name>
    </ligand>
</feature>
<dbReference type="InterPro" id="IPR005000">
    <property type="entry name" value="Aldolase/citrate-lyase_domain"/>
</dbReference>
<dbReference type="Proteomes" id="UP000474957">
    <property type="component" value="Unassembled WGS sequence"/>
</dbReference>
<evidence type="ECO:0000256" key="2">
    <source>
        <dbReference type="ARBA" id="ARBA00005568"/>
    </source>
</evidence>
<dbReference type="AlphaFoldDB" id="A0A6L5Z0F7"/>
<dbReference type="GO" id="GO:0016829">
    <property type="term" value="F:lyase activity"/>
    <property type="evidence" value="ECO:0007669"/>
    <property type="project" value="UniProtKB-KW"/>
</dbReference>
<dbReference type="InterPro" id="IPR040442">
    <property type="entry name" value="Pyrv_kinase-like_dom_sf"/>
</dbReference>
<dbReference type="PANTHER" id="PTHR32308">
    <property type="entry name" value="LYASE BETA SUBUNIT, PUTATIVE (AFU_ORTHOLOGUE AFUA_4G13030)-RELATED"/>
    <property type="match status" value="1"/>
</dbReference>
<feature type="domain" description="HpcH/HpaI aldolase/citrate lyase" evidence="7">
    <location>
        <begin position="2"/>
        <end position="209"/>
    </location>
</feature>
<sequence length="276" mass="28865">MPGSNARALEKARGLPADALILDLEDAVSPDAKDAARDLVAGAVGEGGYGARRLMIRINGLDTRWGAEDLEAALSVRPHAILLPKVARARDVAVIADTLSAADPNHPTTLWAMIETPLGVLNAAEIARAPRMAGFVLGTNDLAKDLHCRGRTDRLPLLGALSQALLAARAAGILCIDGVYNAFRDDAGLRAECEQGRDLGFDGKSLIHPAQIAIANDVFAPTEAEIALARAQVAAHDAAHARGEGVAVLNGRIVENLHVETARQTLAKAQAIADMG</sequence>
<name>A0A6L5Z0F7_9RHOB</name>
<evidence type="ECO:0000256" key="6">
    <source>
        <dbReference type="PIRSR" id="PIRSR015582-2"/>
    </source>
</evidence>
<dbReference type="Pfam" id="PF03328">
    <property type="entry name" value="HpcH_HpaI"/>
    <property type="match status" value="1"/>
</dbReference>
<evidence type="ECO:0000313" key="8">
    <source>
        <dbReference type="EMBL" id="MSU89580.1"/>
    </source>
</evidence>
<comment type="similarity">
    <text evidence="2">Belongs to the HpcH/HpaI aldolase family.</text>
</comment>
<reference evidence="8 9" key="1">
    <citation type="submission" date="2019-10" db="EMBL/GenBank/DDBJ databases">
        <title>Cognatihalovulum marinum gen. nov. sp. nov., a new member of the family Rhodobacteraceae isolated from deep seawater of the Northwest Indian Ocean.</title>
        <authorList>
            <person name="Ruan C."/>
            <person name="Wang J."/>
            <person name="Zheng X."/>
            <person name="Song L."/>
            <person name="Zhu Y."/>
            <person name="Huang Y."/>
            <person name="Lu Z."/>
            <person name="Du W."/>
            <person name="Huang L."/>
            <person name="Dai X."/>
        </authorList>
    </citation>
    <scope>NUCLEOTIDE SEQUENCE [LARGE SCALE GENOMIC DNA]</scope>
    <source>
        <strain evidence="8 9">2CG4</strain>
    </source>
</reference>
<feature type="binding site" evidence="5">
    <location>
        <position position="57"/>
    </location>
    <ligand>
        <name>substrate</name>
    </ligand>
</feature>
<proteinExistence type="inferred from homology"/>
<dbReference type="InterPro" id="IPR015813">
    <property type="entry name" value="Pyrv/PenolPyrv_kinase-like_dom"/>
</dbReference>
<keyword evidence="9" id="KW-1185">Reference proteome</keyword>
<accession>A0A6L5Z0F7</accession>
<comment type="caution">
    <text evidence="8">The sequence shown here is derived from an EMBL/GenBank/DDBJ whole genome shotgun (WGS) entry which is preliminary data.</text>
</comment>
<keyword evidence="3 6" id="KW-0479">Metal-binding</keyword>
<dbReference type="GO" id="GO:0006107">
    <property type="term" value="P:oxaloacetate metabolic process"/>
    <property type="evidence" value="ECO:0007669"/>
    <property type="project" value="TreeGrafter"/>
</dbReference>
<evidence type="ECO:0000256" key="1">
    <source>
        <dbReference type="ARBA" id="ARBA00001946"/>
    </source>
</evidence>
<comment type="cofactor">
    <cofactor evidence="1">
        <name>Mg(2+)</name>
        <dbReference type="ChEBI" id="CHEBI:18420"/>
    </cofactor>
</comment>
<dbReference type="GO" id="GO:0000287">
    <property type="term" value="F:magnesium ion binding"/>
    <property type="evidence" value="ECO:0007669"/>
    <property type="project" value="TreeGrafter"/>
</dbReference>
<organism evidence="8 9">
    <name type="scientific">Halovulum marinum</name>
    <dbReference type="NCBI Taxonomy" id="2662447"/>
    <lineage>
        <taxon>Bacteria</taxon>
        <taxon>Pseudomonadati</taxon>
        <taxon>Pseudomonadota</taxon>
        <taxon>Alphaproteobacteria</taxon>
        <taxon>Rhodobacterales</taxon>
        <taxon>Paracoccaceae</taxon>
        <taxon>Halovulum</taxon>
    </lineage>
</organism>
<feature type="binding site" evidence="6">
    <location>
        <position position="141"/>
    </location>
    <ligand>
        <name>Mg(2+)</name>
        <dbReference type="ChEBI" id="CHEBI:18420"/>
    </ligand>
</feature>
<evidence type="ECO:0000256" key="3">
    <source>
        <dbReference type="ARBA" id="ARBA00022723"/>
    </source>
</evidence>
<keyword evidence="4 6" id="KW-0460">Magnesium</keyword>
<keyword evidence="8" id="KW-0456">Lyase</keyword>
<evidence type="ECO:0000256" key="5">
    <source>
        <dbReference type="PIRSR" id="PIRSR015582-1"/>
    </source>
</evidence>
<dbReference type="PIRSF" id="PIRSF015582">
    <property type="entry name" value="Cit_lyase_B"/>
    <property type="match status" value="1"/>
</dbReference>
<evidence type="ECO:0000259" key="7">
    <source>
        <dbReference type="Pfam" id="PF03328"/>
    </source>
</evidence>
<evidence type="ECO:0000313" key="9">
    <source>
        <dbReference type="Proteomes" id="UP000474957"/>
    </source>
</evidence>
<feature type="binding site" evidence="6">
    <location>
        <position position="115"/>
    </location>
    <ligand>
        <name>Mg(2+)</name>
        <dbReference type="ChEBI" id="CHEBI:18420"/>
    </ligand>
</feature>
<gene>
    <name evidence="8" type="ORF">GE300_08115</name>
</gene>
<dbReference type="InterPro" id="IPR011206">
    <property type="entry name" value="Citrate_lyase_beta/mcl1/mcl2"/>
</dbReference>